<sequence length="130" mass="14023">MEAASYLHHVLQYAQKNHNLRNTLSGILKQGGYAAAGAGIGGAAGGPLGALIGTLAAAIIGYSETDDYESILSLLRDLTPEEKNNLANEVKSMVGSSTLSDFEEWFKNFNHQEMLFKLFSAFAMHQLSSK</sequence>
<proteinExistence type="inferred from homology"/>
<name>A0A8S1FD92_9PELO</name>
<dbReference type="EMBL" id="CADEPM010000010">
    <property type="protein sequence ID" value="CAB3410466.1"/>
    <property type="molecule type" value="Genomic_DNA"/>
</dbReference>
<gene>
    <name evidence="2" type="ORF">CBOVIS_LOCUS11989</name>
</gene>
<dbReference type="Pfam" id="PF20721">
    <property type="entry name" value="C19orf12"/>
    <property type="match status" value="1"/>
</dbReference>
<dbReference type="OrthoDB" id="5805760at2759"/>
<evidence type="ECO:0000313" key="3">
    <source>
        <dbReference type="Proteomes" id="UP000494206"/>
    </source>
</evidence>
<accession>A0A8S1FD92</accession>
<dbReference type="PANTHER" id="PTHR31493">
    <property type="entry name" value="NAZO FAMILY MEMBER"/>
    <property type="match status" value="1"/>
</dbReference>
<evidence type="ECO:0000313" key="2">
    <source>
        <dbReference type="EMBL" id="CAB3410466.1"/>
    </source>
</evidence>
<protein>
    <submittedName>
        <fullName evidence="2">Uncharacterized protein</fullName>
    </submittedName>
</protein>
<comment type="caution">
    <text evidence="2">The sequence shown here is derived from an EMBL/GenBank/DDBJ whole genome shotgun (WGS) entry which is preliminary data.</text>
</comment>
<dbReference type="AlphaFoldDB" id="A0A8S1FD92"/>
<reference evidence="2 3" key="1">
    <citation type="submission" date="2020-04" db="EMBL/GenBank/DDBJ databases">
        <authorList>
            <person name="Laetsch R D."/>
            <person name="Stevens L."/>
            <person name="Kumar S."/>
            <person name="Blaxter L. M."/>
        </authorList>
    </citation>
    <scope>NUCLEOTIDE SEQUENCE [LARGE SCALE GENOMIC DNA]</scope>
</reference>
<comment type="similarity">
    <text evidence="1">Belongs to the C19orf12 family.</text>
</comment>
<dbReference type="InterPro" id="IPR033369">
    <property type="entry name" value="C19orf12"/>
</dbReference>
<keyword evidence="3" id="KW-1185">Reference proteome</keyword>
<evidence type="ECO:0000256" key="1">
    <source>
        <dbReference type="ARBA" id="ARBA00029457"/>
    </source>
</evidence>
<dbReference type="Proteomes" id="UP000494206">
    <property type="component" value="Unassembled WGS sequence"/>
</dbReference>
<dbReference type="PANTHER" id="PTHR31493:SF1">
    <property type="entry name" value="PROTEIN C19ORF12"/>
    <property type="match status" value="1"/>
</dbReference>
<organism evidence="2 3">
    <name type="scientific">Caenorhabditis bovis</name>
    <dbReference type="NCBI Taxonomy" id="2654633"/>
    <lineage>
        <taxon>Eukaryota</taxon>
        <taxon>Metazoa</taxon>
        <taxon>Ecdysozoa</taxon>
        <taxon>Nematoda</taxon>
        <taxon>Chromadorea</taxon>
        <taxon>Rhabditida</taxon>
        <taxon>Rhabditina</taxon>
        <taxon>Rhabditomorpha</taxon>
        <taxon>Rhabditoidea</taxon>
        <taxon>Rhabditidae</taxon>
        <taxon>Peloderinae</taxon>
        <taxon>Caenorhabditis</taxon>
    </lineage>
</organism>